<organism evidence="1 2">
    <name type="scientific">Sordaria brevicollis</name>
    <dbReference type="NCBI Taxonomy" id="83679"/>
    <lineage>
        <taxon>Eukaryota</taxon>
        <taxon>Fungi</taxon>
        <taxon>Dikarya</taxon>
        <taxon>Ascomycota</taxon>
        <taxon>Pezizomycotina</taxon>
        <taxon>Sordariomycetes</taxon>
        <taxon>Sordariomycetidae</taxon>
        <taxon>Sordariales</taxon>
        <taxon>Sordariaceae</taxon>
        <taxon>Sordaria</taxon>
    </lineage>
</organism>
<keyword evidence="2" id="KW-1185">Reference proteome</keyword>
<sequence>MGISLVGGWMSEAGVEGRLWTTKYKPESELNACAGPWPMVLSVGLLECWIRM</sequence>
<protein>
    <submittedName>
        <fullName evidence="1">Uncharacterized protein</fullName>
    </submittedName>
</protein>
<dbReference type="Proteomes" id="UP001281003">
    <property type="component" value="Unassembled WGS sequence"/>
</dbReference>
<reference evidence="1" key="2">
    <citation type="submission" date="2023-07" db="EMBL/GenBank/DDBJ databases">
        <authorList>
            <consortium name="Lawrence Berkeley National Laboratory"/>
            <person name="Haridas S."/>
            <person name="Hensen N."/>
            <person name="Bonometti L."/>
            <person name="Westerberg I."/>
            <person name="Brannstrom I.O."/>
            <person name="Guillou S."/>
            <person name="Cros-Aarteil S."/>
            <person name="Calhoun S."/>
            <person name="Kuo A."/>
            <person name="Mondo S."/>
            <person name="Pangilinan J."/>
            <person name="Riley R."/>
            <person name="LaButti K."/>
            <person name="Andreopoulos B."/>
            <person name="Lipzen A."/>
            <person name="Chen C."/>
            <person name="Yanf M."/>
            <person name="Daum C."/>
            <person name="Ng V."/>
            <person name="Clum A."/>
            <person name="Steindorff A."/>
            <person name="Ohm R."/>
            <person name="Martin F."/>
            <person name="Silar P."/>
            <person name="Natvig D."/>
            <person name="Lalanne C."/>
            <person name="Gautier V."/>
            <person name="Ament-velasquez S.L."/>
            <person name="Kruys A."/>
            <person name="Hutchinson M.I."/>
            <person name="Powell A.J."/>
            <person name="Barry K."/>
            <person name="Miller A.N."/>
            <person name="Grigoriev I.V."/>
            <person name="Debuchy R."/>
            <person name="Gladieux P."/>
            <person name="Thoren M.H."/>
            <person name="Johannesson H."/>
        </authorList>
    </citation>
    <scope>NUCLEOTIDE SEQUENCE</scope>
    <source>
        <strain evidence="1">FGSC 1904</strain>
    </source>
</reference>
<name>A0AAE0PCD1_SORBR</name>
<dbReference type="EMBL" id="JAUTDP010000008">
    <property type="protein sequence ID" value="KAK3397351.1"/>
    <property type="molecule type" value="Genomic_DNA"/>
</dbReference>
<gene>
    <name evidence="1" type="ORF">B0T20DRAFT_415992</name>
</gene>
<comment type="caution">
    <text evidence="1">The sequence shown here is derived from an EMBL/GenBank/DDBJ whole genome shotgun (WGS) entry which is preliminary data.</text>
</comment>
<reference evidence="1" key="1">
    <citation type="journal article" date="2023" name="Mol. Phylogenet. Evol.">
        <title>Genome-scale phylogeny and comparative genomics of the fungal order Sordariales.</title>
        <authorList>
            <person name="Hensen N."/>
            <person name="Bonometti L."/>
            <person name="Westerberg I."/>
            <person name="Brannstrom I.O."/>
            <person name="Guillou S."/>
            <person name="Cros-Aarteil S."/>
            <person name="Calhoun S."/>
            <person name="Haridas S."/>
            <person name="Kuo A."/>
            <person name="Mondo S."/>
            <person name="Pangilinan J."/>
            <person name="Riley R."/>
            <person name="LaButti K."/>
            <person name="Andreopoulos B."/>
            <person name="Lipzen A."/>
            <person name="Chen C."/>
            <person name="Yan M."/>
            <person name="Daum C."/>
            <person name="Ng V."/>
            <person name="Clum A."/>
            <person name="Steindorff A."/>
            <person name="Ohm R.A."/>
            <person name="Martin F."/>
            <person name="Silar P."/>
            <person name="Natvig D.O."/>
            <person name="Lalanne C."/>
            <person name="Gautier V."/>
            <person name="Ament-Velasquez S.L."/>
            <person name="Kruys A."/>
            <person name="Hutchinson M.I."/>
            <person name="Powell A.J."/>
            <person name="Barry K."/>
            <person name="Miller A.N."/>
            <person name="Grigoriev I.V."/>
            <person name="Debuchy R."/>
            <person name="Gladieux P."/>
            <person name="Hiltunen Thoren M."/>
            <person name="Johannesson H."/>
        </authorList>
    </citation>
    <scope>NUCLEOTIDE SEQUENCE</scope>
    <source>
        <strain evidence="1">FGSC 1904</strain>
    </source>
</reference>
<evidence type="ECO:0000313" key="2">
    <source>
        <dbReference type="Proteomes" id="UP001281003"/>
    </source>
</evidence>
<dbReference type="AlphaFoldDB" id="A0AAE0PCD1"/>
<evidence type="ECO:0000313" key="1">
    <source>
        <dbReference type="EMBL" id="KAK3397351.1"/>
    </source>
</evidence>
<accession>A0AAE0PCD1</accession>
<proteinExistence type="predicted"/>